<keyword evidence="3" id="KW-1185">Reference proteome</keyword>
<dbReference type="Proteomes" id="UP001066276">
    <property type="component" value="Chromosome 8"/>
</dbReference>
<dbReference type="EMBL" id="JANPWB010000012">
    <property type="protein sequence ID" value="KAJ1119743.1"/>
    <property type="molecule type" value="Genomic_DNA"/>
</dbReference>
<dbReference type="AlphaFoldDB" id="A0AAV7P277"/>
<sequence>MITQPVSMPSSTPTDDSFPDTPGDDTEQVPALAFPRQVSETKPSQPQAAWIPDRSVRTRCERVGLERKSARYGTALLAAHNFNKLPQSLLSERRTQQALGPYSDPTGLLVMKKKYI</sequence>
<feature type="compositionally biased region" description="Polar residues" evidence="1">
    <location>
        <begin position="38"/>
        <end position="47"/>
    </location>
</feature>
<name>A0AAV7P277_PLEWA</name>
<feature type="region of interest" description="Disordered" evidence="1">
    <location>
        <begin position="1"/>
        <end position="49"/>
    </location>
</feature>
<proteinExistence type="predicted"/>
<evidence type="ECO:0000313" key="3">
    <source>
        <dbReference type="Proteomes" id="UP001066276"/>
    </source>
</evidence>
<evidence type="ECO:0000256" key="1">
    <source>
        <dbReference type="SAM" id="MobiDB-lite"/>
    </source>
</evidence>
<reference evidence="2" key="1">
    <citation type="journal article" date="2022" name="bioRxiv">
        <title>Sequencing and chromosome-scale assembly of the giantPleurodeles waltlgenome.</title>
        <authorList>
            <person name="Brown T."/>
            <person name="Elewa A."/>
            <person name="Iarovenko S."/>
            <person name="Subramanian E."/>
            <person name="Araus A.J."/>
            <person name="Petzold A."/>
            <person name="Susuki M."/>
            <person name="Suzuki K.-i.T."/>
            <person name="Hayashi T."/>
            <person name="Toyoda A."/>
            <person name="Oliveira C."/>
            <person name="Osipova E."/>
            <person name="Leigh N.D."/>
            <person name="Simon A."/>
            <person name="Yun M.H."/>
        </authorList>
    </citation>
    <scope>NUCLEOTIDE SEQUENCE</scope>
    <source>
        <strain evidence="2">20211129_DDA</strain>
        <tissue evidence="2">Liver</tissue>
    </source>
</reference>
<protein>
    <submittedName>
        <fullName evidence="2">Uncharacterized protein</fullName>
    </submittedName>
</protein>
<organism evidence="2 3">
    <name type="scientific">Pleurodeles waltl</name>
    <name type="common">Iberian ribbed newt</name>
    <dbReference type="NCBI Taxonomy" id="8319"/>
    <lineage>
        <taxon>Eukaryota</taxon>
        <taxon>Metazoa</taxon>
        <taxon>Chordata</taxon>
        <taxon>Craniata</taxon>
        <taxon>Vertebrata</taxon>
        <taxon>Euteleostomi</taxon>
        <taxon>Amphibia</taxon>
        <taxon>Batrachia</taxon>
        <taxon>Caudata</taxon>
        <taxon>Salamandroidea</taxon>
        <taxon>Salamandridae</taxon>
        <taxon>Pleurodelinae</taxon>
        <taxon>Pleurodeles</taxon>
    </lineage>
</organism>
<evidence type="ECO:0000313" key="2">
    <source>
        <dbReference type="EMBL" id="KAJ1119743.1"/>
    </source>
</evidence>
<accession>A0AAV7P277</accession>
<feature type="compositionally biased region" description="Polar residues" evidence="1">
    <location>
        <begin position="1"/>
        <end position="15"/>
    </location>
</feature>
<comment type="caution">
    <text evidence="2">The sequence shown here is derived from an EMBL/GenBank/DDBJ whole genome shotgun (WGS) entry which is preliminary data.</text>
</comment>
<gene>
    <name evidence="2" type="ORF">NDU88_007928</name>
</gene>